<protein>
    <submittedName>
        <fullName evidence="3">Uncharacterized protein</fullName>
    </submittedName>
</protein>
<accession>A0ABR3FLJ3</accession>
<keyword evidence="4" id="KW-1185">Reference proteome</keyword>
<proteinExistence type="predicted"/>
<comment type="caution">
    <text evidence="3">The sequence shown here is derived from an EMBL/GenBank/DDBJ whole genome shotgun (WGS) entry which is preliminary data.</text>
</comment>
<dbReference type="EMBL" id="JBAHYK010000234">
    <property type="protein sequence ID" value="KAL0576268.1"/>
    <property type="molecule type" value="Genomic_DNA"/>
</dbReference>
<gene>
    <name evidence="3" type="ORF">V5O48_005712</name>
</gene>
<dbReference type="InterPro" id="IPR051654">
    <property type="entry name" value="Meroterpenoid_MTases"/>
</dbReference>
<evidence type="ECO:0000256" key="1">
    <source>
        <dbReference type="ARBA" id="ARBA00022679"/>
    </source>
</evidence>
<dbReference type="PANTHER" id="PTHR35897:SF1">
    <property type="entry name" value="METHYLTRANSFERASE AUSD"/>
    <property type="match status" value="1"/>
</dbReference>
<name>A0ABR3FLJ3_9AGAR</name>
<keyword evidence="2" id="KW-0949">S-adenosyl-L-methionine</keyword>
<evidence type="ECO:0000313" key="3">
    <source>
        <dbReference type="EMBL" id="KAL0576268.1"/>
    </source>
</evidence>
<sequence length="153" mass="16317">MLPATFLAGDALDPSFVSGRGPCNEPPSGQLPKLESLKTLIPLQGRISAIHAGNVFHLFDKDKQLELARAFSSLLRPASGSVIFGCQATKEIAGEHTTLTGKTVFFHSTDSWTGVWNGAVFPAGSVKVNTKLIPIESSKYGVNAIMIWSCTIS</sequence>
<organism evidence="3 4">
    <name type="scientific">Marasmius crinis-equi</name>
    <dbReference type="NCBI Taxonomy" id="585013"/>
    <lineage>
        <taxon>Eukaryota</taxon>
        <taxon>Fungi</taxon>
        <taxon>Dikarya</taxon>
        <taxon>Basidiomycota</taxon>
        <taxon>Agaricomycotina</taxon>
        <taxon>Agaricomycetes</taxon>
        <taxon>Agaricomycetidae</taxon>
        <taxon>Agaricales</taxon>
        <taxon>Marasmiineae</taxon>
        <taxon>Marasmiaceae</taxon>
        <taxon>Marasmius</taxon>
    </lineage>
</organism>
<dbReference type="Proteomes" id="UP001465976">
    <property type="component" value="Unassembled WGS sequence"/>
</dbReference>
<keyword evidence="1" id="KW-0808">Transferase</keyword>
<evidence type="ECO:0000313" key="4">
    <source>
        <dbReference type="Proteomes" id="UP001465976"/>
    </source>
</evidence>
<reference evidence="3 4" key="1">
    <citation type="submission" date="2024-02" db="EMBL/GenBank/DDBJ databases">
        <title>A draft genome for the cacao thread blight pathogen Marasmius crinis-equi.</title>
        <authorList>
            <person name="Cohen S.P."/>
            <person name="Baruah I.K."/>
            <person name="Amoako-Attah I."/>
            <person name="Bukari Y."/>
            <person name="Meinhardt L.W."/>
            <person name="Bailey B.A."/>
        </authorList>
    </citation>
    <scope>NUCLEOTIDE SEQUENCE [LARGE SCALE GENOMIC DNA]</scope>
    <source>
        <strain evidence="3 4">GH-76</strain>
    </source>
</reference>
<dbReference type="PANTHER" id="PTHR35897">
    <property type="entry name" value="METHYLTRANSFERASE AUSD"/>
    <property type="match status" value="1"/>
</dbReference>
<evidence type="ECO:0000256" key="2">
    <source>
        <dbReference type="ARBA" id="ARBA00022691"/>
    </source>
</evidence>